<protein>
    <submittedName>
        <fullName evidence="1">Uncharacterized protein</fullName>
    </submittedName>
</protein>
<reference evidence="1" key="1">
    <citation type="submission" date="2019-08" db="EMBL/GenBank/DDBJ databases">
        <authorList>
            <person name="Kucharzyk K."/>
            <person name="Murdoch R.W."/>
            <person name="Higgins S."/>
            <person name="Loffler F."/>
        </authorList>
    </citation>
    <scope>NUCLEOTIDE SEQUENCE</scope>
</reference>
<dbReference type="EMBL" id="VSSQ01101305">
    <property type="protein sequence ID" value="MPN43114.1"/>
    <property type="molecule type" value="Genomic_DNA"/>
</dbReference>
<dbReference type="AlphaFoldDB" id="A0A645I3X3"/>
<gene>
    <name evidence="1" type="ORF">SDC9_190673</name>
</gene>
<accession>A0A645I3X3</accession>
<comment type="caution">
    <text evidence="1">The sequence shown here is derived from an EMBL/GenBank/DDBJ whole genome shotgun (WGS) entry which is preliminary data.</text>
</comment>
<organism evidence="1">
    <name type="scientific">bioreactor metagenome</name>
    <dbReference type="NCBI Taxonomy" id="1076179"/>
    <lineage>
        <taxon>unclassified sequences</taxon>
        <taxon>metagenomes</taxon>
        <taxon>ecological metagenomes</taxon>
    </lineage>
</organism>
<proteinExistence type="predicted"/>
<sequence length="81" mass="9043">MQCFCIGDRGVLAGAVRFLPRAVQHVQQFFATLCLLWGQHKPHVHGTNKIHVANVPGLVEPRADLIRNFRGTGIATVWQNQ</sequence>
<evidence type="ECO:0000313" key="1">
    <source>
        <dbReference type="EMBL" id="MPN43114.1"/>
    </source>
</evidence>
<name>A0A645I3X3_9ZZZZ</name>